<dbReference type="Proteomes" id="UP001286313">
    <property type="component" value="Unassembled WGS sequence"/>
</dbReference>
<dbReference type="Pfam" id="PF00743">
    <property type="entry name" value="FMO-like"/>
    <property type="match status" value="2"/>
</dbReference>
<dbReference type="InterPro" id="IPR036188">
    <property type="entry name" value="FAD/NAD-bd_sf"/>
</dbReference>
<protein>
    <recommendedName>
        <fullName evidence="8">Flavin-containing monooxygenase</fullName>
        <ecNumber evidence="8">1.-.-.-</ecNumber>
    </recommendedName>
</protein>
<evidence type="ECO:0000256" key="8">
    <source>
        <dbReference type="RuleBase" id="RU361177"/>
    </source>
</evidence>
<organism evidence="9 10">
    <name type="scientific">Petrolisthes cinctipes</name>
    <name type="common">Flat porcelain crab</name>
    <dbReference type="NCBI Taxonomy" id="88211"/>
    <lineage>
        <taxon>Eukaryota</taxon>
        <taxon>Metazoa</taxon>
        <taxon>Ecdysozoa</taxon>
        <taxon>Arthropoda</taxon>
        <taxon>Crustacea</taxon>
        <taxon>Multicrustacea</taxon>
        <taxon>Malacostraca</taxon>
        <taxon>Eumalacostraca</taxon>
        <taxon>Eucarida</taxon>
        <taxon>Decapoda</taxon>
        <taxon>Pleocyemata</taxon>
        <taxon>Anomura</taxon>
        <taxon>Galatheoidea</taxon>
        <taxon>Porcellanidae</taxon>
        <taxon>Petrolisthes</taxon>
    </lineage>
</organism>
<name>A0AAE1KDA8_PETCI</name>
<evidence type="ECO:0000256" key="6">
    <source>
        <dbReference type="ARBA" id="ARBA00023002"/>
    </source>
</evidence>
<dbReference type="Gene3D" id="3.50.50.60">
    <property type="entry name" value="FAD/NAD(P)-binding domain"/>
    <property type="match status" value="2"/>
</dbReference>
<evidence type="ECO:0000256" key="4">
    <source>
        <dbReference type="ARBA" id="ARBA00022827"/>
    </source>
</evidence>
<dbReference type="GO" id="GO:0004499">
    <property type="term" value="F:N,N-dimethylaniline monooxygenase activity"/>
    <property type="evidence" value="ECO:0007669"/>
    <property type="project" value="InterPro"/>
</dbReference>
<dbReference type="InterPro" id="IPR050346">
    <property type="entry name" value="FMO-like"/>
</dbReference>
<evidence type="ECO:0000256" key="2">
    <source>
        <dbReference type="ARBA" id="ARBA00009183"/>
    </source>
</evidence>
<gene>
    <name evidence="9" type="ORF">Pcinc_024219</name>
</gene>
<evidence type="ECO:0000256" key="1">
    <source>
        <dbReference type="ARBA" id="ARBA00001974"/>
    </source>
</evidence>
<dbReference type="EC" id="1.-.-.-" evidence="8"/>
<dbReference type="InterPro" id="IPR020946">
    <property type="entry name" value="Flavin_mOase-like"/>
</dbReference>
<dbReference type="SUPFAM" id="SSF51905">
    <property type="entry name" value="FAD/NAD(P)-binding domain"/>
    <property type="match status" value="2"/>
</dbReference>
<evidence type="ECO:0000256" key="5">
    <source>
        <dbReference type="ARBA" id="ARBA00022857"/>
    </source>
</evidence>
<keyword evidence="10" id="KW-1185">Reference proteome</keyword>
<sequence length="445" mass="49793">MASHFQTPFRLNVNKLKMSRVGVIGAGGAGLCAARHLLAAGLKPQVWEATCGLGGTWRHSTRTGTDQYGLPIFSSMYNNLRTNLPKEVMAFPDFPFPSEDDTSFVHHTTVSDYLTRYATHFNLFPHIKTDHHVQKVAPTPNSGSGNTDGLPRWAITVRDLKQHITTTDVYDAVVICNGHYSKPSIPSLPGVEEYQGRQMHSHDYREPKPFTGETVLVLGAGASGIDIAIELCSVAKQVYLSHNQKSNIASDLPKNLHQVKGATEATRDGFILTDGRRVQADAIIYCTGYEYSFSFLCESCGIRVRRGQVTPLYRHIHNALLPSMAFIGIPVQICPFPFFDTQVRYVTKVLTGEVSLPSPEDMEATTQQEFHRHMKEGHAPEDFHLMSSTQWEYMKELTDAAGEKPLPSVIKTLFTDVRKIRNNNLLTYKQAKYRFTGPETYEVVQ</sequence>
<dbReference type="EMBL" id="JAWQEG010002646">
    <property type="protein sequence ID" value="KAK3870564.1"/>
    <property type="molecule type" value="Genomic_DNA"/>
</dbReference>
<keyword evidence="6 8" id="KW-0560">Oxidoreductase</keyword>
<dbReference type="GO" id="GO:0050660">
    <property type="term" value="F:flavin adenine dinucleotide binding"/>
    <property type="evidence" value="ECO:0007669"/>
    <property type="project" value="InterPro"/>
</dbReference>
<dbReference type="InterPro" id="IPR000960">
    <property type="entry name" value="Flavin_mOase"/>
</dbReference>
<dbReference type="GO" id="GO:0050661">
    <property type="term" value="F:NADP binding"/>
    <property type="evidence" value="ECO:0007669"/>
    <property type="project" value="InterPro"/>
</dbReference>
<evidence type="ECO:0000256" key="7">
    <source>
        <dbReference type="ARBA" id="ARBA00023033"/>
    </source>
</evidence>
<dbReference type="AlphaFoldDB" id="A0AAE1KDA8"/>
<evidence type="ECO:0000256" key="3">
    <source>
        <dbReference type="ARBA" id="ARBA00022630"/>
    </source>
</evidence>
<evidence type="ECO:0000313" key="9">
    <source>
        <dbReference type="EMBL" id="KAK3870564.1"/>
    </source>
</evidence>
<keyword evidence="7 8" id="KW-0503">Monooxygenase</keyword>
<dbReference type="PANTHER" id="PTHR23023">
    <property type="entry name" value="DIMETHYLANILINE MONOOXYGENASE"/>
    <property type="match status" value="1"/>
</dbReference>
<dbReference type="PRINTS" id="PR00370">
    <property type="entry name" value="FMOXYGENASE"/>
</dbReference>
<keyword evidence="5" id="KW-0521">NADP</keyword>
<evidence type="ECO:0000313" key="10">
    <source>
        <dbReference type="Proteomes" id="UP001286313"/>
    </source>
</evidence>
<dbReference type="FunFam" id="3.50.50.60:FF:000138">
    <property type="entry name" value="Flavin-containing monooxygenase"/>
    <property type="match status" value="1"/>
</dbReference>
<comment type="cofactor">
    <cofactor evidence="1 8">
        <name>FAD</name>
        <dbReference type="ChEBI" id="CHEBI:57692"/>
    </cofactor>
</comment>
<reference evidence="9" key="1">
    <citation type="submission" date="2023-10" db="EMBL/GenBank/DDBJ databases">
        <title>Genome assemblies of two species of porcelain crab, Petrolisthes cinctipes and Petrolisthes manimaculis (Anomura: Porcellanidae).</title>
        <authorList>
            <person name="Angst P."/>
        </authorList>
    </citation>
    <scope>NUCLEOTIDE SEQUENCE</scope>
    <source>
        <strain evidence="9">PB745_01</strain>
        <tissue evidence="9">Gill</tissue>
    </source>
</reference>
<dbReference type="PIRSF" id="PIRSF000332">
    <property type="entry name" value="FMO"/>
    <property type="match status" value="1"/>
</dbReference>
<accession>A0AAE1KDA8</accession>
<keyword evidence="4 8" id="KW-0274">FAD</keyword>
<keyword evidence="3 8" id="KW-0285">Flavoprotein</keyword>
<proteinExistence type="inferred from homology"/>
<comment type="caution">
    <text evidence="9">The sequence shown here is derived from an EMBL/GenBank/DDBJ whole genome shotgun (WGS) entry which is preliminary data.</text>
</comment>
<comment type="similarity">
    <text evidence="2 8">Belongs to the FMO family.</text>
</comment>